<proteinExistence type="predicted"/>
<accession>A0AC34R144</accession>
<evidence type="ECO:0000313" key="1">
    <source>
        <dbReference type="Proteomes" id="UP000887576"/>
    </source>
</evidence>
<name>A0AC34R144_9BILA</name>
<protein>
    <submittedName>
        <fullName evidence="2">Uncharacterized protein</fullName>
    </submittedName>
</protein>
<organism evidence="1 2">
    <name type="scientific">Panagrolaimus sp. JU765</name>
    <dbReference type="NCBI Taxonomy" id="591449"/>
    <lineage>
        <taxon>Eukaryota</taxon>
        <taxon>Metazoa</taxon>
        <taxon>Ecdysozoa</taxon>
        <taxon>Nematoda</taxon>
        <taxon>Chromadorea</taxon>
        <taxon>Rhabditida</taxon>
        <taxon>Tylenchina</taxon>
        <taxon>Panagrolaimomorpha</taxon>
        <taxon>Panagrolaimoidea</taxon>
        <taxon>Panagrolaimidae</taxon>
        <taxon>Panagrolaimus</taxon>
    </lineage>
</organism>
<reference evidence="2" key="1">
    <citation type="submission" date="2022-11" db="UniProtKB">
        <authorList>
            <consortium name="WormBaseParasite"/>
        </authorList>
    </citation>
    <scope>IDENTIFICATION</scope>
</reference>
<evidence type="ECO:0000313" key="2">
    <source>
        <dbReference type="WBParaSite" id="JU765_v2.g2272.t1"/>
    </source>
</evidence>
<sequence length="181" mass="20019">MVGDKCIVLSKDFPDKEDEKLCEKWKTQLKNQYNEFHHKFDDEKDDPMDGTTTGQNYGRLMRKSIPPPLPMFGGAPEQNLLSISQANGPIQQRLTSESDTPLTSTISAPAEAYRMKSSFSLTTPNEPISAPAAMDDLTVEAASRKASNMEGIPEERKTGNPQSSTVPKTSEPGNFYLDFSI</sequence>
<dbReference type="WBParaSite" id="JU765_v2.g2272.t1">
    <property type="protein sequence ID" value="JU765_v2.g2272.t1"/>
    <property type="gene ID" value="JU765_v2.g2272"/>
</dbReference>
<dbReference type="Proteomes" id="UP000887576">
    <property type="component" value="Unplaced"/>
</dbReference>